<dbReference type="SUPFAM" id="SSF89550">
    <property type="entry name" value="PHP domain-like"/>
    <property type="match status" value="1"/>
</dbReference>
<dbReference type="GO" id="GO:0004534">
    <property type="term" value="F:5'-3' RNA exonuclease activity"/>
    <property type="evidence" value="ECO:0007669"/>
    <property type="project" value="TreeGrafter"/>
</dbReference>
<dbReference type="PANTHER" id="PTHR42924:SF3">
    <property type="entry name" value="POLYMERASE_HISTIDINOL PHOSPHATASE N-TERMINAL DOMAIN-CONTAINING PROTEIN"/>
    <property type="match status" value="1"/>
</dbReference>
<dbReference type="InterPro" id="IPR004013">
    <property type="entry name" value="PHP_dom"/>
</dbReference>
<dbReference type="AlphaFoldDB" id="A0A2N2EAK1"/>
<dbReference type="GO" id="GO:0035312">
    <property type="term" value="F:5'-3' DNA exonuclease activity"/>
    <property type="evidence" value="ECO:0007669"/>
    <property type="project" value="TreeGrafter"/>
</dbReference>
<evidence type="ECO:0000313" key="3">
    <source>
        <dbReference type="Proteomes" id="UP000233517"/>
    </source>
</evidence>
<gene>
    <name evidence="2" type="ORF">CVU82_00635</name>
</gene>
<reference evidence="2 3" key="1">
    <citation type="journal article" date="2017" name="ISME J.">
        <title>Potential for microbial H2 and metal transformations associated with novel bacteria and archaea in deep terrestrial subsurface sediments.</title>
        <authorList>
            <person name="Hernsdorf A.W."/>
            <person name="Amano Y."/>
            <person name="Miyakawa K."/>
            <person name="Ise K."/>
            <person name="Suzuki Y."/>
            <person name="Anantharaman K."/>
            <person name="Probst A."/>
            <person name="Burstein D."/>
            <person name="Thomas B.C."/>
            <person name="Banfield J.F."/>
        </authorList>
    </citation>
    <scope>NUCLEOTIDE SEQUENCE [LARGE SCALE GENOMIC DNA]</scope>
    <source>
        <strain evidence="2">HGW-Falkowbacteria-1</strain>
    </source>
</reference>
<dbReference type="InterPro" id="IPR003141">
    <property type="entry name" value="Pol/His_phosphatase_N"/>
</dbReference>
<name>A0A2N2EAK1_9BACT</name>
<dbReference type="SMART" id="SM00481">
    <property type="entry name" value="POLIIIAc"/>
    <property type="match status" value="1"/>
</dbReference>
<dbReference type="Proteomes" id="UP000233517">
    <property type="component" value="Unassembled WGS sequence"/>
</dbReference>
<protein>
    <recommendedName>
        <fullName evidence="1">Polymerase/histidinol phosphatase N-terminal domain-containing protein</fullName>
    </recommendedName>
</protein>
<dbReference type="InterPro" id="IPR016195">
    <property type="entry name" value="Pol/histidinol_Pase-like"/>
</dbReference>
<organism evidence="2 3">
    <name type="scientific">Candidatus Falkowbacteria bacterium HGW-Falkowbacteria-1</name>
    <dbReference type="NCBI Taxonomy" id="2013768"/>
    <lineage>
        <taxon>Bacteria</taxon>
        <taxon>Candidatus Falkowiibacteriota</taxon>
    </lineage>
</organism>
<feature type="domain" description="Polymerase/histidinol phosphatase N-terminal" evidence="1">
    <location>
        <begin position="3"/>
        <end position="68"/>
    </location>
</feature>
<dbReference type="Gene3D" id="1.10.150.650">
    <property type="match status" value="1"/>
</dbReference>
<comment type="caution">
    <text evidence="2">The sequence shown here is derived from an EMBL/GenBank/DDBJ whole genome shotgun (WGS) entry which is preliminary data.</text>
</comment>
<dbReference type="InterPro" id="IPR052018">
    <property type="entry name" value="PHP_domain"/>
</dbReference>
<sequence length="293" mass="34587">MIIDLQFHSVYSDGYLNPKDLARFVASRNVKVAALTDHNTLAGINEFKEHCQRYNIKVINGLELYCRYKRKTINILWYNFDDKNEKLLGILEETRKRRYLMVKKALLRLKKRGFRLNVDEILSEFKHYIPINRLAEKITKNHFNYSKIFKEVRIKNKFVKTLREEDILGVLFFNKKSDRLNESYINVERVVELKKEIGGQLIFCHPGKYNKYAGDIILKLRDMGVDGLEVLSPHHTVGAVMHAQFLAETLDMIASGGSDFHRFEEGENFKIRSFDDWFKIDSKYLRRIKEIIS</sequence>
<dbReference type="EMBL" id="PHAI01000001">
    <property type="protein sequence ID" value="PKM91702.1"/>
    <property type="molecule type" value="Genomic_DNA"/>
</dbReference>
<proteinExistence type="predicted"/>
<dbReference type="PANTHER" id="PTHR42924">
    <property type="entry name" value="EXONUCLEASE"/>
    <property type="match status" value="1"/>
</dbReference>
<accession>A0A2N2EAK1</accession>
<dbReference type="Pfam" id="PF02811">
    <property type="entry name" value="PHP"/>
    <property type="match status" value="1"/>
</dbReference>
<evidence type="ECO:0000313" key="2">
    <source>
        <dbReference type="EMBL" id="PKM91702.1"/>
    </source>
</evidence>
<dbReference type="Gene3D" id="3.20.20.140">
    <property type="entry name" value="Metal-dependent hydrolases"/>
    <property type="match status" value="1"/>
</dbReference>
<evidence type="ECO:0000259" key="1">
    <source>
        <dbReference type="SMART" id="SM00481"/>
    </source>
</evidence>